<evidence type="ECO:0000313" key="2">
    <source>
        <dbReference type="Proteomes" id="UP001143856"/>
    </source>
</evidence>
<reference evidence="1" key="1">
    <citation type="submission" date="2022-10" db="EMBL/GenBank/DDBJ databases">
        <title>Genome Sequence of Xylaria curta.</title>
        <authorList>
            <person name="Buettner E."/>
        </authorList>
    </citation>
    <scope>NUCLEOTIDE SEQUENCE</scope>
    <source>
        <strain evidence="1">Babe10</strain>
    </source>
</reference>
<proteinExistence type="predicted"/>
<protein>
    <submittedName>
        <fullName evidence="1">Uncharacterized protein</fullName>
    </submittedName>
</protein>
<name>A0ACC1N3Y6_9PEZI</name>
<dbReference type="EMBL" id="JAPDGR010002939">
    <property type="protein sequence ID" value="KAJ2973493.1"/>
    <property type="molecule type" value="Genomic_DNA"/>
</dbReference>
<gene>
    <name evidence="1" type="ORF">NUW58_g8922</name>
</gene>
<evidence type="ECO:0000313" key="1">
    <source>
        <dbReference type="EMBL" id="KAJ2973493.1"/>
    </source>
</evidence>
<keyword evidence="2" id="KW-1185">Reference proteome</keyword>
<dbReference type="Proteomes" id="UP001143856">
    <property type="component" value="Unassembled WGS sequence"/>
</dbReference>
<comment type="caution">
    <text evidence="1">The sequence shown here is derived from an EMBL/GenBank/DDBJ whole genome shotgun (WGS) entry which is preliminary data.</text>
</comment>
<accession>A0ACC1N3Y6</accession>
<organism evidence="1 2">
    <name type="scientific">Xylaria curta</name>
    <dbReference type="NCBI Taxonomy" id="42375"/>
    <lineage>
        <taxon>Eukaryota</taxon>
        <taxon>Fungi</taxon>
        <taxon>Dikarya</taxon>
        <taxon>Ascomycota</taxon>
        <taxon>Pezizomycotina</taxon>
        <taxon>Sordariomycetes</taxon>
        <taxon>Xylariomycetidae</taxon>
        <taxon>Xylariales</taxon>
        <taxon>Xylariaceae</taxon>
        <taxon>Xylaria</taxon>
    </lineage>
</organism>
<sequence length="528" mass="60199">MATEEEDSMNMFQRQRQRRFHRRSRNGCVTCKAKHIRCDERKPLCLTRVFGFLFPVSNPSSRHVPSFDGLYPFYLHGHSTFCLRHGGSCQYQTDSNSSSTSTQARPKAVSTSKEPHDSAVAGALGPIRIHDISVDPFLGTQYEMPYKSRSLFYLFASTRVLYRSRIERDHDSFLVHRALSHPGFLHAALLLTTLHWAWHTGDVEQFRVPYLYHKVQAIRFVNEQLQDTETAASDGTIAVVASLAVMENSLGSTEAVSSHLQGLARIKELQGEERRPKNMGLLQRMIAMAAQSVSSQPVWDMLNISRTDDVHQSVIISLIRVALRPIYSMPTLSGSDDPEEPLAETLAKKTPPPRTSDIHTMPSHRTVDASRSEFIACYFYLYMILRENNVDSFLVEWFIEQLLADVCRTEALMQKGQYSQSLWFWTVIFGACAAKATKTYSATEEAHMKMLKDVYLDKINLVSQLLRIRNWEGAKSILRLFAWEDNFNGESEIQAIWEEAVWGDNGRRLRTKYLDYLALRPGDVGITT</sequence>